<gene>
    <name evidence="2" type="ORF">DdX_02650</name>
</gene>
<dbReference type="EMBL" id="JAKKPZ010000002">
    <property type="protein sequence ID" value="KAI1725958.1"/>
    <property type="molecule type" value="Genomic_DNA"/>
</dbReference>
<dbReference type="InterPro" id="IPR001810">
    <property type="entry name" value="F-box_dom"/>
</dbReference>
<organism evidence="2 3">
    <name type="scientific">Ditylenchus destructor</name>
    <dbReference type="NCBI Taxonomy" id="166010"/>
    <lineage>
        <taxon>Eukaryota</taxon>
        <taxon>Metazoa</taxon>
        <taxon>Ecdysozoa</taxon>
        <taxon>Nematoda</taxon>
        <taxon>Chromadorea</taxon>
        <taxon>Rhabditida</taxon>
        <taxon>Tylenchina</taxon>
        <taxon>Tylenchomorpha</taxon>
        <taxon>Sphaerularioidea</taxon>
        <taxon>Anguinidae</taxon>
        <taxon>Anguininae</taxon>
        <taxon>Ditylenchus</taxon>
    </lineage>
</organism>
<evidence type="ECO:0000259" key="1">
    <source>
        <dbReference type="PROSITE" id="PS50181"/>
    </source>
</evidence>
<reference evidence="2" key="1">
    <citation type="submission" date="2022-01" db="EMBL/GenBank/DDBJ databases">
        <title>Genome Sequence Resource for Two Populations of Ditylenchus destructor, the Migratory Endoparasitic Phytonematode.</title>
        <authorList>
            <person name="Zhang H."/>
            <person name="Lin R."/>
            <person name="Xie B."/>
        </authorList>
    </citation>
    <scope>NUCLEOTIDE SEQUENCE</scope>
    <source>
        <strain evidence="2">BazhouSP</strain>
    </source>
</reference>
<protein>
    <recommendedName>
        <fullName evidence="1">F-box domain-containing protein</fullName>
    </recommendedName>
</protein>
<accession>A0AAD4RCE6</accession>
<dbReference type="PROSITE" id="PS50181">
    <property type="entry name" value="FBOX"/>
    <property type="match status" value="1"/>
</dbReference>
<dbReference type="AlphaFoldDB" id="A0AAD4RCE6"/>
<comment type="caution">
    <text evidence="2">The sequence shown here is derived from an EMBL/GenBank/DDBJ whole genome shotgun (WGS) entry which is preliminary data.</text>
</comment>
<dbReference type="Proteomes" id="UP001201812">
    <property type="component" value="Unassembled WGS sequence"/>
</dbReference>
<sequence length="213" mass="24905">MITLPADILINVLNFANRWELDRLLLVNHNFSNVVSTTFKKFPQRSLKKLVVIIDNDESLKPGSSFLPRRAIEAELDDPAEKEASTVVAPISKFIAAEHVHIDDDVFEFYIDFRRVKNNFLFSRSKKFRYERHRVPYAYNFYILNQLSHNHGEDGDQCFRLEVKIFEEQHKAINYVNLVFEPNLFDEIKVIPAESTISLFRSKNSNILLPMLT</sequence>
<evidence type="ECO:0000313" key="3">
    <source>
        <dbReference type="Proteomes" id="UP001201812"/>
    </source>
</evidence>
<feature type="domain" description="F-box" evidence="1">
    <location>
        <begin position="1"/>
        <end position="42"/>
    </location>
</feature>
<keyword evidence="3" id="KW-1185">Reference proteome</keyword>
<proteinExistence type="predicted"/>
<name>A0AAD4RCE6_9BILA</name>
<evidence type="ECO:0000313" key="2">
    <source>
        <dbReference type="EMBL" id="KAI1725958.1"/>
    </source>
</evidence>